<dbReference type="PROSITE" id="PS50937">
    <property type="entry name" value="HTH_MERR_2"/>
    <property type="match status" value="1"/>
</dbReference>
<evidence type="ECO:0000259" key="2">
    <source>
        <dbReference type="PROSITE" id="PS50937"/>
    </source>
</evidence>
<dbReference type="Proteomes" id="UP000674938">
    <property type="component" value="Unassembled WGS sequence"/>
</dbReference>
<gene>
    <name evidence="3" type="ORF">I6N95_19375</name>
</gene>
<dbReference type="GO" id="GO:0003700">
    <property type="term" value="F:DNA-binding transcription factor activity"/>
    <property type="evidence" value="ECO:0007669"/>
    <property type="project" value="InterPro"/>
</dbReference>
<name>A0A940SWN3_9ENTE</name>
<keyword evidence="4" id="KW-1185">Reference proteome</keyword>
<dbReference type="InterPro" id="IPR000551">
    <property type="entry name" value="MerR-type_HTH_dom"/>
</dbReference>
<protein>
    <submittedName>
        <fullName evidence="3">MerR family transcriptional regulator</fullName>
    </submittedName>
</protein>
<dbReference type="CDD" id="cd00592">
    <property type="entry name" value="HTH_MerR-like"/>
    <property type="match status" value="1"/>
</dbReference>
<dbReference type="SMART" id="SM00422">
    <property type="entry name" value="HTH_MERR"/>
    <property type="match status" value="1"/>
</dbReference>
<dbReference type="SUPFAM" id="SSF46955">
    <property type="entry name" value="Putative DNA-binding domain"/>
    <property type="match status" value="1"/>
</dbReference>
<dbReference type="PANTHER" id="PTHR30204">
    <property type="entry name" value="REDOX-CYCLING DRUG-SENSING TRANSCRIPTIONAL ACTIVATOR SOXR"/>
    <property type="match status" value="1"/>
</dbReference>
<dbReference type="InterPro" id="IPR047057">
    <property type="entry name" value="MerR_fam"/>
</dbReference>
<evidence type="ECO:0000313" key="4">
    <source>
        <dbReference type="Proteomes" id="UP000674938"/>
    </source>
</evidence>
<dbReference type="Gene3D" id="1.10.1660.10">
    <property type="match status" value="1"/>
</dbReference>
<dbReference type="AlphaFoldDB" id="A0A940SWN3"/>
<sequence>MYSIKEFAKELKVKVSTIRYYERVRLIVPKRSDNGYRLYGDDELKRTRYILVMKYAAFSIDEIKQMLSMMVLPTTPDCEFKSEQLLVTKERELTQKIARYQEVLALLKEVKPLAIDSHYEEVEPEITARIDTIYQKINEEAD</sequence>
<dbReference type="RefSeq" id="WP_209530990.1">
    <property type="nucleotide sequence ID" value="NZ_JAEEGA010000014.1"/>
</dbReference>
<dbReference type="Pfam" id="PF13411">
    <property type="entry name" value="MerR_1"/>
    <property type="match status" value="1"/>
</dbReference>
<organism evidence="3 4">
    <name type="scientific">Vagococcus allomyrinae</name>
    <dbReference type="NCBI Taxonomy" id="2794353"/>
    <lineage>
        <taxon>Bacteria</taxon>
        <taxon>Bacillati</taxon>
        <taxon>Bacillota</taxon>
        <taxon>Bacilli</taxon>
        <taxon>Lactobacillales</taxon>
        <taxon>Enterococcaceae</taxon>
        <taxon>Vagococcus</taxon>
    </lineage>
</organism>
<dbReference type="PANTHER" id="PTHR30204:SF97">
    <property type="entry name" value="MERR FAMILY REGULATORY PROTEIN"/>
    <property type="match status" value="1"/>
</dbReference>
<reference evidence="3" key="1">
    <citation type="submission" date="2020-12" db="EMBL/GenBank/DDBJ databases">
        <title>Vagococcus allomyrinae sp. nov. and Enterococcus lavae sp. nov., isolated from the larvae of Allomyrina dichotoma.</title>
        <authorList>
            <person name="Lee S.D."/>
        </authorList>
    </citation>
    <scope>NUCLEOTIDE SEQUENCE</scope>
    <source>
        <strain evidence="3">BWB3-3</strain>
    </source>
</reference>
<dbReference type="PRINTS" id="PR00040">
    <property type="entry name" value="HTHMERR"/>
</dbReference>
<proteinExistence type="predicted"/>
<keyword evidence="1" id="KW-0238">DNA-binding</keyword>
<dbReference type="EMBL" id="JAEEGA010000014">
    <property type="protein sequence ID" value="MBP1043184.1"/>
    <property type="molecule type" value="Genomic_DNA"/>
</dbReference>
<dbReference type="GO" id="GO:0003677">
    <property type="term" value="F:DNA binding"/>
    <property type="evidence" value="ECO:0007669"/>
    <property type="project" value="UniProtKB-KW"/>
</dbReference>
<evidence type="ECO:0000256" key="1">
    <source>
        <dbReference type="ARBA" id="ARBA00023125"/>
    </source>
</evidence>
<dbReference type="InterPro" id="IPR009061">
    <property type="entry name" value="DNA-bd_dom_put_sf"/>
</dbReference>
<accession>A0A940SWN3</accession>
<evidence type="ECO:0000313" key="3">
    <source>
        <dbReference type="EMBL" id="MBP1043184.1"/>
    </source>
</evidence>
<comment type="caution">
    <text evidence="3">The sequence shown here is derived from an EMBL/GenBank/DDBJ whole genome shotgun (WGS) entry which is preliminary data.</text>
</comment>
<feature type="domain" description="HTH merR-type" evidence="2">
    <location>
        <begin position="1"/>
        <end position="69"/>
    </location>
</feature>